<dbReference type="InterPro" id="IPR038333">
    <property type="entry name" value="T1MK-like_N_sf"/>
</dbReference>
<dbReference type="GO" id="GO:0009007">
    <property type="term" value="F:site-specific DNA-methyltransferase (adenine-specific) activity"/>
    <property type="evidence" value="ECO:0007669"/>
    <property type="project" value="UniProtKB-EC"/>
</dbReference>
<dbReference type="GO" id="GO:0008170">
    <property type="term" value="F:N-methyltransferase activity"/>
    <property type="evidence" value="ECO:0007669"/>
    <property type="project" value="InterPro"/>
</dbReference>
<proteinExistence type="inferred from homology"/>
<feature type="coiled-coil region" evidence="8">
    <location>
        <begin position="490"/>
        <end position="517"/>
    </location>
</feature>
<dbReference type="InterPro" id="IPR004546">
    <property type="entry name" value="Restrct_endonuc_T1M"/>
</dbReference>
<dbReference type="EC" id="2.1.1.72" evidence="2"/>
<evidence type="ECO:0000256" key="1">
    <source>
        <dbReference type="ARBA" id="ARBA00006594"/>
    </source>
</evidence>
<dbReference type="InterPro" id="IPR002052">
    <property type="entry name" value="DNA_methylase_N6_adenine_CS"/>
</dbReference>
<dbReference type="REBASE" id="276198">
    <property type="entry name" value="M.Mho613ORF2040P"/>
</dbReference>
<keyword evidence="3 11" id="KW-0489">Methyltransferase</keyword>
<protein>
    <recommendedName>
        <fullName evidence="2">site-specific DNA-methyltransferase (adenine-specific)</fullName>
        <ecNumber evidence="2">2.1.1.72</ecNumber>
    </recommendedName>
</protein>
<evidence type="ECO:0000256" key="3">
    <source>
        <dbReference type="ARBA" id="ARBA00022603"/>
    </source>
</evidence>
<evidence type="ECO:0000256" key="5">
    <source>
        <dbReference type="ARBA" id="ARBA00022691"/>
    </source>
</evidence>
<dbReference type="Proteomes" id="UP000029712">
    <property type="component" value="Chromosome"/>
</dbReference>
<dbReference type="AlphaFoldDB" id="A0A454CA52"/>
<evidence type="ECO:0000256" key="6">
    <source>
        <dbReference type="ARBA" id="ARBA00022747"/>
    </source>
</evidence>
<comment type="similarity">
    <text evidence="1">Belongs to the N(4)/N(6)-methyltransferase family.</text>
</comment>
<reference evidence="11 12" key="2">
    <citation type="submission" date="2018-10" db="EMBL/GenBank/DDBJ databases">
        <title>Detection and isolation of Mycoplasma hominis as a predominant microorganism from pelvic cavity of patient with salpingitis and tubo-ovarian abscess.</title>
        <authorList>
            <person name="Guschin A.E."/>
            <person name="Khayrullina G.A."/>
            <person name="Rakovskaya I.V."/>
            <person name="Shelenkov A.A."/>
            <person name="Shagin D.A."/>
        </authorList>
    </citation>
    <scope>NUCLEOTIDE SEQUENCE [LARGE SCALE GENOMIC DNA]</scope>
    <source>
        <strain evidence="12">TOA</strain>
    </source>
</reference>
<keyword evidence="6" id="KW-0680">Restriction system</keyword>
<feature type="domain" description="DNA methylase adenine-specific" evidence="9">
    <location>
        <begin position="176"/>
        <end position="486"/>
    </location>
</feature>
<dbReference type="NCBIfam" id="TIGR00497">
    <property type="entry name" value="hsdM"/>
    <property type="match status" value="1"/>
</dbReference>
<dbReference type="InterPro" id="IPR051537">
    <property type="entry name" value="DNA_Adenine_Mtase"/>
</dbReference>
<keyword evidence="8" id="KW-0175">Coiled coil</keyword>
<dbReference type="GO" id="GO:0009307">
    <property type="term" value="P:DNA restriction-modification system"/>
    <property type="evidence" value="ECO:0007669"/>
    <property type="project" value="UniProtKB-KW"/>
</dbReference>
<dbReference type="Pfam" id="PF12161">
    <property type="entry name" value="HsdM_N"/>
    <property type="match status" value="1"/>
</dbReference>
<evidence type="ECO:0000259" key="10">
    <source>
        <dbReference type="Pfam" id="PF12161"/>
    </source>
</evidence>
<evidence type="ECO:0000259" key="9">
    <source>
        <dbReference type="Pfam" id="PF02384"/>
    </source>
</evidence>
<dbReference type="Gene3D" id="1.20.1260.30">
    <property type="match status" value="1"/>
</dbReference>
<sequence>MAINNQERDELHKKIWDIANRLRGSIDGWDFKQYVLGIMFYRYISENIASYANNRQRQAGIEDFDYATLSDEEALTGRDDLINEKGFFILPSELFINVVRNATTNNCLNETLDNIFKNIESSAKGQQSENDFSGLFNDVDVNSQKLGRSVDERNKKLAAILQEIAAMKLGNYQDNSIDAFGDAYEYLMSMYASNAGKSGGEYFTPQEVSELLTKIAVFNKKKVNRVYDPACGSGSLLLQTIKVLGKENIKDGFYGQEVNLTTYNLCRINMFLHDIGFDKFNIYNGDTLLSPSPEHQRKEPFDVIVSNPPYSIKWEGEDNPLLINDQRFSPAGILAPKSKADFAFILHSLSWLATDGVAAIVCFPGIMYRGGAEQKIRQYLVENNFIDAIIQLPSNLFFGTSISTCIMVLKKSKIDNNILFIDASQEFLKVTNNNKLTSQNINNIIDYYSQRKDISYISKLASVEDIKSNSYNLSVNSYVEKQDTSEKIDINVLNSQIKETVSKIETLRSEIDKIVAELEE</sequence>
<dbReference type="InterPro" id="IPR029063">
    <property type="entry name" value="SAM-dependent_MTases_sf"/>
</dbReference>
<evidence type="ECO:0000256" key="4">
    <source>
        <dbReference type="ARBA" id="ARBA00022679"/>
    </source>
</evidence>
<keyword evidence="4 11" id="KW-0808">Transferase</keyword>
<comment type="catalytic activity">
    <reaction evidence="7">
        <text>a 2'-deoxyadenosine in DNA + S-adenosyl-L-methionine = an N(6)-methyl-2'-deoxyadenosine in DNA + S-adenosyl-L-homocysteine + H(+)</text>
        <dbReference type="Rhea" id="RHEA:15197"/>
        <dbReference type="Rhea" id="RHEA-COMP:12418"/>
        <dbReference type="Rhea" id="RHEA-COMP:12419"/>
        <dbReference type="ChEBI" id="CHEBI:15378"/>
        <dbReference type="ChEBI" id="CHEBI:57856"/>
        <dbReference type="ChEBI" id="CHEBI:59789"/>
        <dbReference type="ChEBI" id="CHEBI:90615"/>
        <dbReference type="ChEBI" id="CHEBI:90616"/>
        <dbReference type="EC" id="2.1.1.72"/>
    </reaction>
</comment>
<dbReference type="PANTHER" id="PTHR42933">
    <property type="entry name" value="SLR6095 PROTEIN"/>
    <property type="match status" value="1"/>
</dbReference>
<dbReference type="InterPro" id="IPR022749">
    <property type="entry name" value="D12N6_MeTrfase_N"/>
</dbReference>
<evidence type="ECO:0000256" key="8">
    <source>
        <dbReference type="SAM" id="Coils"/>
    </source>
</evidence>
<reference evidence="11 12" key="1">
    <citation type="submission" date="2014-08" db="EMBL/GenBank/DDBJ databases">
        <authorList>
            <person name="Kuleshov K."/>
            <person name="Dedkov V."/>
            <person name="Markelov M."/>
            <person name="Pimkina E."/>
        </authorList>
    </citation>
    <scope>NUCLEOTIDE SEQUENCE [LARGE SCALE GENOMIC DNA]</scope>
    <source>
        <strain evidence="12">TOA</strain>
    </source>
</reference>
<dbReference type="PRINTS" id="PR00507">
    <property type="entry name" value="N12N6MTFRASE"/>
</dbReference>
<dbReference type="Pfam" id="PF02384">
    <property type="entry name" value="N6_Mtase"/>
    <property type="match status" value="1"/>
</dbReference>
<evidence type="ECO:0000313" key="12">
    <source>
        <dbReference type="Proteomes" id="UP000029712"/>
    </source>
</evidence>
<dbReference type="EMBL" id="CP033021">
    <property type="protein sequence ID" value="AYN65463.1"/>
    <property type="molecule type" value="Genomic_DNA"/>
</dbReference>
<name>A0A454CA52_METHO</name>
<accession>A0A454CA52</accession>
<dbReference type="PROSITE" id="PS00092">
    <property type="entry name" value="N6_MTASE"/>
    <property type="match status" value="1"/>
</dbReference>
<organism evidence="11 12">
    <name type="scientific">Metamycoplasma hominis</name>
    <name type="common">Mycoplasma hominis</name>
    <dbReference type="NCBI Taxonomy" id="2098"/>
    <lineage>
        <taxon>Bacteria</taxon>
        <taxon>Bacillati</taxon>
        <taxon>Mycoplasmatota</taxon>
        <taxon>Mycoplasmoidales</taxon>
        <taxon>Metamycoplasmataceae</taxon>
        <taxon>Metamycoplasma</taxon>
    </lineage>
</organism>
<dbReference type="PANTHER" id="PTHR42933:SF1">
    <property type="entry name" value="SITE-SPECIFIC DNA-METHYLTRANSFERASE (ADENINE-SPECIFIC)"/>
    <property type="match status" value="1"/>
</dbReference>
<dbReference type="OrthoDB" id="9814572at2"/>
<gene>
    <name evidence="11" type="ORF">KN71_002040</name>
</gene>
<dbReference type="Gene3D" id="3.40.50.150">
    <property type="entry name" value="Vaccinia Virus protein VP39"/>
    <property type="match status" value="1"/>
</dbReference>
<keyword evidence="5" id="KW-0949">S-adenosyl-L-methionine</keyword>
<feature type="domain" description="N6 adenine-specific DNA methyltransferase N-terminal" evidence="10">
    <location>
        <begin position="11"/>
        <end position="164"/>
    </location>
</feature>
<dbReference type="SUPFAM" id="SSF53335">
    <property type="entry name" value="S-adenosyl-L-methionine-dependent methyltransferases"/>
    <property type="match status" value="1"/>
</dbReference>
<dbReference type="GO" id="GO:0032259">
    <property type="term" value="P:methylation"/>
    <property type="evidence" value="ECO:0007669"/>
    <property type="project" value="UniProtKB-KW"/>
</dbReference>
<evidence type="ECO:0000256" key="2">
    <source>
        <dbReference type="ARBA" id="ARBA00011900"/>
    </source>
</evidence>
<evidence type="ECO:0000256" key="7">
    <source>
        <dbReference type="ARBA" id="ARBA00047942"/>
    </source>
</evidence>
<dbReference type="InterPro" id="IPR003356">
    <property type="entry name" value="DNA_methylase_A-5"/>
</dbReference>
<dbReference type="RefSeq" id="WP_121865470.1">
    <property type="nucleotide sequence ID" value="NZ_CP033021.1"/>
</dbReference>
<evidence type="ECO:0000313" key="11">
    <source>
        <dbReference type="EMBL" id="AYN65463.1"/>
    </source>
</evidence>
<dbReference type="GO" id="GO:0003677">
    <property type="term" value="F:DNA binding"/>
    <property type="evidence" value="ECO:0007669"/>
    <property type="project" value="InterPro"/>
</dbReference>